<comment type="caution">
    <text evidence="1">The sequence shown here is derived from an EMBL/GenBank/DDBJ whole genome shotgun (WGS) entry which is preliminary data.</text>
</comment>
<dbReference type="Proteomes" id="UP000630718">
    <property type="component" value="Unassembled WGS sequence"/>
</dbReference>
<organism evidence="1 2">
    <name type="scientific">Streptomyces fumanus</name>
    <dbReference type="NCBI Taxonomy" id="67302"/>
    <lineage>
        <taxon>Bacteria</taxon>
        <taxon>Bacillati</taxon>
        <taxon>Actinomycetota</taxon>
        <taxon>Actinomycetes</taxon>
        <taxon>Kitasatosporales</taxon>
        <taxon>Streptomycetaceae</taxon>
        <taxon>Streptomyces</taxon>
    </lineage>
</organism>
<gene>
    <name evidence="1" type="ORF">GCM10018772_34410</name>
</gene>
<proteinExistence type="predicted"/>
<evidence type="ECO:0000313" key="1">
    <source>
        <dbReference type="EMBL" id="GHF06595.1"/>
    </source>
</evidence>
<evidence type="ECO:0000313" key="2">
    <source>
        <dbReference type="Proteomes" id="UP000630718"/>
    </source>
</evidence>
<dbReference type="AlphaFoldDB" id="A0A919E0M3"/>
<dbReference type="EMBL" id="BNBI01000007">
    <property type="protein sequence ID" value="GHF06595.1"/>
    <property type="molecule type" value="Genomic_DNA"/>
</dbReference>
<protein>
    <submittedName>
        <fullName evidence="1">Uncharacterized protein</fullName>
    </submittedName>
</protein>
<reference evidence="1" key="2">
    <citation type="submission" date="2020-09" db="EMBL/GenBank/DDBJ databases">
        <authorList>
            <person name="Sun Q."/>
            <person name="Ohkuma M."/>
        </authorList>
    </citation>
    <scope>NUCLEOTIDE SEQUENCE</scope>
    <source>
        <strain evidence="1">JCM 4477</strain>
    </source>
</reference>
<accession>A0A919E0M3</accession>
<reference evidence="1" key="1">
    <citation type="journal article" date="2014" name="Int. J. Syst. Evol. Microbiol.">
        <title>Complete genome sequence of Corynebacterium casei LMG S-19264T (=DSM 44701T), isolated from a smear-ripened cheese.</title>
        <authorList>
            <consortium name="US DOE Joint Genome Institute (JGI-PGF)"/>
            <person name="Walter F."/>
            <person name="Albersmeier A."/>
            <person name="Kalinowski J."/>
            <person name="Ruckert C."/>
        </authorList>
    </citation>
    <scope>NUCLEOTIDE SEQUENCE</scope>
    <source>
        <strain evidence="1">JCM 4477</strain>
    </source>
</reference>
<name>A0A919E0M3_9ACTN</name>
<sequence>MTVDNTLLPRDGWTGVGGRADDVAHWERRRKEPFRAPELRVTSVTAFIHTRDARVTCLSPGAANGTTSTDSWAGDELFVRNLTVRSPK</sequence>
<keyword evidence="2" id="KW-1185">Reference proteome</keyword>